<evidence type="ECO:0000256" key="1">
    <source>
        <dbReference type="ARBA" id="ARBA00007274"/>
    </source>
</evidence>
<dbReference type="EC" id="2.3.1.-" evidence="5"/>
<dbReference type="InterPro" id="IPR011004">
    <property type="entry name" value="Trimer_LpxA-like_sf"/>
</dbReference>
<gene>
    <name evidence="7" type="ORF">SAMN04488569_10086</name>
</gene>
<evidence type="ECO:0000256" key="5">
    <source>
        <dbReference type="RuleBase" id="RU367021"/>
    </source>
</evidence>
<dbReference type="PANTHER" id="PTHR43017">
    <property type="entry name" value="GALACTOSIDE O-ACETYLTRANSFERASE"/>
    <property type="match status" value="1"/>
</dbReference>
<dbReference type="Gene3D" id="2.160.10.10">
    <property type="entry name" value="Hexapeptide repeat proteins"/>
    <property type="match status" value="1"/>
</dbReference>
<dbReference type="Proteomes" id="UP000199589">
    <property type="component" value="Unassembled WGS sequence"/>
</dbReference>
<keyword evidence="8" id="KW-1185">Reference proteome</keyword>
<name>A0A1I3WFB3_9LACT</name>
<keyword evidence="4 5" id="KW-0012">Acyltransferase</keyword>
<reference evidence="8" key="1">
    <citation type="submission" date="2016-10" db="EMBL/GenBank/DDBJ databases">
        <authorList>
            <person name="Varghese N."/>
            <person name="Submissions S."/>
        </authorList>
    </citation>
    <scope>NUCLEOTIDE SEQUENCE [LARGE SCALE GENOMIC DNA]</scope>
    <source>
        <strain evidence="8">DSM 16108</strain>
    </source>
</reference>
<dbReference type="FunFam" id="2.160.10.10:FF:000008">
    <property type="entry name" value="Maltose O-acetyltransferase"/>
    <property type="match status" value="1"/>
</dbReference>
<dbReference type="SMART" id="SM01266">
    <property type="entry name" value="Mac"/>
    <property type="match status" value="1"/>
</dbReference>
<dbReference type="GO" id="GO:0008870">
    <property type="term" value="F:galactoside O-acetyltransferase activity"/>
    <property type="evidence" value="ECO:0007669"/>
    <property type="project" value="TreeGrafter"/>
</dbReference>
<evidence type="ECO:0000313" key="8">
    <source>
        <dbReference type="Proteomes" id="UP000199589"/>
    </source>
</evidence>
<protein>
    <recommendedName>
        <fullName evidence="5">Acetyltransferase</fullName>
        <ecNumber evidence="5">2.3.1.-</ecNumber>
    </recommendedName>
</protein>
<evidence type="ECO:0000259" key="6">
    <source>
        <dbReference type="SMART" id="SM01266"/>
    </source>
</evidence>
<dbReference type="InterPro" id="IPR039369">
    <property type="entry name" value="LacA-like"/>
</dbReference>
<dbReference type="EMBL" id="FOSJ01000008">
    <property type="protein sequence ID" value="SFK06142.1"/>
    <property type="molecule type" value="Genomic_DNA"/>
</dbReference>
<comment type="similarity">
    <text evidence="1 5">Belongs to the transferase hexapeptide repeat family.</text>
</comment>
<dbReference type="STRING" id="258723.GCA_900169305_01396"/>
<proteinExistence type="inferred from homology"/>
<accession>A0A1I3WFB3</accession>
<keyword evidence="3" id="KW-0677">Repeat</keyword>
<dbReference type="PANTHER" id="PTHR43017:SF1">
    <property type="entry name" value="ACETYLTRANSFERASE YJL218W-RELATED"/>
    <property type="match status" value="1"/>
</dbReference>
<dbReference type="CDD" id="cd03357">
    <property type="entry name" value="LbH_MAT_GAT"/>
    <property type="match status" value="1"/>
</dbReference>
<evidence type="ECO:0000256" key="3">
    <source>
        <dbReference type="ARBA" id="ARBA00022737"/>
    </source>
</evidence>
<dbReference type="Pfam" id="PF14602">
    <property type="entry name" value="Hexapep_2"/>
    <property type="match status" value="1"/>
</dbReference>
<dbReference type="InterPro" id="IPR001451">
    <property type="entry name" value="Hexapep"/>
</dbReference>
<dbReference type="OrthoDB" id="9812571at2"/>
<feature type="domain" description="Maltose/galactoside acetyltransferase" evidence="6">
    <location>
        <begin position="5"/>
        <end position="57"/>
    </location>
</feature>
<evidence type="ECO:0000313" key="7">
    <source>
        <dbReference type="EMBL" id="SFK06142.1"/>
    </source>
</evidence>
<sequence length="184" mass="20124">MKTERDKMIAGELYNPADEELVKMRIKTHNLAHTYNLLETEQERSEMIKEIFGITGEKLHVEPGLRVDYGENITVGNNFYANFDAVMLDVCPITIGKNAMLGPRVSLVTPEHPLHPKERNSGIEFGRPIMIGDNCWVGADATIIGGVTLGHNVVVGAGSVVTKSFGDNVVIAGNPARVIKTIEI</sequence>
<keyword evidence="2 5" id="KW-0808">Transferase</keyword>
<dbReference type="InterPro" id="IPR024688">
    <property type="entry name" value="Mac_dom"/>
</dbReference>
<dbReference type="Pfam" id="PF12464">
    <property type="entry name" value="Mac"/>
    <property type="match status" value="1"/>
</dbReference>
<evidence type="ECO:0000256" key="2">
    <source>
        <dbReference type="ARBA" id="ARBA00022679"/>
    </source>
</evidence>
<dbReference type="SUPFAM" id="SSF51161">
    <property type="entry name" value="Trimeric LpxA-like enzymes"/>
    <property type="match status" value="1"/>
</dbReference>
<evidence type="ECO:0000256" key="4">
    <source>
        <dbReference type="ARBA" id="ARBA00023315"/>
    </source>
</evidence>
<dbReference type="AlphaFoldDB" id="A0A1I3WFB3"/>
<dbReference type="RefSeq" id="WP_072693506.1">
    <property type="nucleotide sequence ID" value="NZ_FOSJ01000008.1"/>
</dbReference>
<organism evidence="7 8">
    <name type="scientific">Marinilactibacillus piezotolerans</name>
    <dbReference type="NCBI Taxonomy" id="258723"/>
    <lineage>
        <taxon>Bacteria</taxon>
        <taxon>Bacillati</taxon>
        <taxon>Bacillota</taxon>
        <taxon>Bacilli</taxon>
        <taxon>Lactobacillales</taxon>
        <taxon>Carnobacteriaceae</taxon>
        <taxon>Marinilactibacillus</taxon>
    </lineage>
</organism>